<feature type="region of interest" description="Disordered" evidence="1">
    <location>
        <begin position="48"/>
        <end position="70"/>
    </location>
</feature>
<evidence type="ECO:0000313" key="2">
    <source>
        <dbReference type="EMBL" id="CAD7003667.1"/>
    </source>
</evidence>
<name>A0A811V198_CERCA</name>
<feature type="compositionally biased region" description="Polar residues" evidence="1">
    <location>
        <begin position="53"/>
        <end position="70"/>
    </location>
</feature>
<gene>
    <name evidence="2" type="ORF">CCAP1982_LOCUS12105</name>
</gene>
<accession>A0A811V198</accession>
<sequence length="70" mass="7564">MRLGIAGLTKIKLFCCKNSEDGNRKISAAANNMCLMTTTKTATRKTLPTKLTSPASKRTCNNSVNSKQSI</sequence>
<dbReference type="AlphaFoldDB" id="A0A811V198"/>
<dbReference type="Proteomes" id="UP000606786">
    <property type="component" value="Unassembled WGS sequence"/>
</dbReference>
<reference evidence="2" key="1">
    <citation type="submission" date="2020-11" db="EMBL/GenBank/DDBJ databases">
        <authorList>
            <person name="Whitehead M."/>
        </authorList>
    </citation>
    <scope>NUCLEOTIDE SEQUENCE</scope>
    <source>
        <strain evidence="2">EGII</strain>
    </source>
</reference>
<protein>
    <submittedName>
        <fullName evidence="2">(Mediterranean fruit fly) hypothetical protein</fullName>
    </submittedName>
</protein>
<proteinExistence type="predicted"/>
<comment type="caution">
    <text evidence="2">The sequence shown here is derived from an EMBL/GenBank/DDBJ whole genome shotgun (WGS) entry which is preliminary data.</text>
</comment>
<evidence type="ECO:0000256" key="1">
    <source>
        <dbReference type="SAM" id="MobiDB-lite"/>
    </source>
</evidence>
<dbReference type="EMBL" id="CAJHJT010000034">
    <property type="protein sequence ID" value="CAD7003667.1"/>
    <property type="molecule type" value="Genomic_DNA"/>
</dbReference>
<evidence type="ECO:0000313" key="3">
    <source>
        <dbReference type="Proteomes" id="UP000606786"/>
    </source>
</evidence>
<organism evidence="2 3">
    <name type="scientific">Ceratitis capitata</name>
    <name type="common">Mediterranean fruit fly</name>
    <name type="synonym">Tephritis capitata</name>
    <dbReference type="NCBI Taxonomy" id="7213"/>
    <lineage>
        <taxon>Eukaryota</taxon>
        <taxon>Metazoa</taxon>
        <taxon>Ecdysozoa</taxon>
        <taxon>Arthropoda</taxon>
        <taxon>Hexapoda</taxon>
        <taxon>Insecta</taxon>
        <taxon>Pterygota</taxon>
        <taxon>Neoptera</taxon>
        <taxon>Endopterygota</taxon>
        <taxon>Diptera</taxon>
        <taxon>Brachycera</taxon>
        <taxon>Muscomorpha</taxon>
        <taxon>Tephritoidea</taxon>
        <taxon>Tephritidae</taxon>
        <taxon>Ceratitis</taxon>
        <taxon>Ceratitis</taxon>
    </lineage>
</organism>
<keyword evidence="3" id="KW-1185">Reference proteome</keyword>